<gene>
    <name evidence="2" type="ORF">AAHA92_18890</name>
</gene>
<evidence type="ECO:0000313" key="3">
    <source>
        <dbReference type="Proteomes" id="UP001567538"/>
    </source>
</evidence>
<dbReference type="AlphaFoldDB" id="A0ABD1H3J3"/>
<proteinExistence type="predicted"/>
<organism evidence="2 3">
    <name type="scientific">Salvia divinorum</name>
    <name type="common">Maria pastora</name>
    <name type="synonym">Diviner's sage</name>
    <dbReference type="NCBI Taxonomy" id="28513"/>
    <lineage>
        <taxon>Eukaryota</taxon>
        <taxon>Viridiplantae</taxon>
        <taxon>Streptophyta</taxon>
        <taxon>Embryophyta</taxon>
        <taxon>Tracheophyta</taxon>
        <taxon>Spermatophyta</taxon>
        <taxon>Magnoliopsida</taxon>
        <taxon>eudicotyledons</taxon>
        <taxon>Gunneridae</taxon>
        <taxon>Pentapetalae</taxon>
        <taxon>asterids</taxon>
        <taxon>lamiids</taxon>
        <taxon>Lamiales</taxon>
        <taxon>Lamiaceae</taxon>
        <taxon>Nepetoideae</taxon>
        <taxon>Mentheae</taxon>
        <taxon>Salviinae</taxon>
        <taxon>Salvia</taxon>
        <taxon>Salvia subgen. Calosphace</taxon>
    </lineage>
</organism>
<evidence type="ECO:0000256" key="1">
    <source>
        <dbReference type="SAM" id="MobiDB-lite"/>
    </source>
</evidence>
<dbReference type="Proteomes" id="UP001567538">
    <property type="component" value="Unassembled WGS sequence"/>
</dbReference>
<dbReference type="EMBL" id="JBEAFC010000007">
    <property type="protein sequence ID" value="KAL1550996.1"/>
    <property type="molecule type" value="Genomic_DNA"/>
</dbReference>
<keyword evidence="3" id="KW-1185">Reference proteome</keyword>
<feature type="region of interest" description="Disordered" evidence="1">
    <location>
        <begin position="27"/>
        <end position="76"/>
    </location>
</feature>
<accession>A0ABD1H3J3</accession>
<protein>
    <submittedName>
        <fullName evidence="2">Uncharacterized protein</fullName>
    </submittedName>
</protein>
<comment type="caution">
    <text evidence="2">The sequence shown here is derived from an EMBL/GenBank/DDBJ whole genome shotgun (WGS) entry which is preliminary data.</text>
</comment>
<name>A0ABD1H3J3_SALDI</name>
<sequence>MGFEVVYLYLRFCRIPASSGWERSKSSLRELPRSASKKQAQVSSKEPASIVDAPLISAPVSGRSTQQHPQFDNRRN</sequence>
<evidence type="ECO:0000313" key="2">
    <source>
        <dbReference type="EMBL" id="KAL1550996.1"/>
    </source>
</evidence>
<reference evidence="2 3" key="1">
    <citation type="submission" date="2024-06" db="EMBL/GenBank/DDBJ databases">
        <title>A chromosome level genome sequence of Diviner's sage (Salvia divinorum).</title>
        <authorList>
            <person name="Ford S.A."/>
            <person name="Ro D.-K."/>
            <person name="Ness R.W."/>
            <person name="Phillips M.A."/>
        </authorList>
    </citation>
    <scope>NUCLEOTIDE SEQUENCE [LARGE SCALE GENOMIC DNA]</scope>
    <source>
        <strain evidence="2">SAF-2024a</strain>
        <tissue evidence="2">Leaf</tissue>
    </source>
</reference>